<feature type="compositionally biased region" description="Polar residues" evidence="7">
    <location>
        <begin position="831"/>
        <end position="843"/>
    </location>
</feature>
<gene>
    <name evidence="11" type="ORF">Rhopal_001923-T1</name>
</gene>
<feature type="compositionally biased region" description="Basic and acidic residues" evidence="7">
    <location>
        <begin position="631"/>
        <end position="651"/>
    </location>
</feature>
<comment type="caution">
    <text evidence="11">The sequence shown here is derived from an EMBL/GenBank/DDBJ whole genome shotgun (WGS) entry which is preliminary data.</text>
</comment>
<evidence type="ECO:0000259" key="9">
    <source>
        <dbReference type="PROSITE" id="PS50109"/>
    </source>
</evidence>
<keyword evidence="8" id="KW-1133">Transmembrane helix</keyword>
<keyword evidence="5" id="KW-0418">Kinase</keyword>
<feature type="domain" description="Histidine kinase" evidence="9">
    <location>
        <begin position="441"/>
        <end position="762"/>
    </location>
</feature>
<feature type="compositionally biased region" description="Acidic residues" evidence="7">
    <location>
        <begin position="1197"/>
        <end position="1208"/>
    </location>
</feature>
<dbReference type="AlphaFoldDB" id="A0AAV5GHW8"/>
<feature type="compositionally biased region" description="Polar residues" evidence="7">
    <location>
        <begin position="96"/>
        <end position="106"/>
    </location>
</feature>
<dbReference type="PANTHER" id="PTHR43047">
    <property type="entry name" value="TWO-COMPONENT HISTIDINE PROTEIN KINASE"/>
    <property type="match status" value="1"/>
</dbReference>
<dbReference type="SUPFAM" id="SSF52172">
    <property type="entry name" value="CheY-like"/>
    <property type="match status" value="2"/>
</dbReference>
<dbReference type="Proteomes" id="UP001342314">
    <property type="component" value="Unassembled WGS sequence"/>
</dbReference>
<name>A0AAV5GHW8_9BASI</name>
<dbReference type="PANTHER" id="PTHR43047:SF66">
    <property type="entry name" value="HISKA"/>
    <property type="match status" value="1"/>
</dbReference>
<feature type="transmembrane region" description="Helical" evidence="8">
    <location>
        <begin position="269"/>
        <end position="286"/>
    </location>
</feature>
<dbReference type="InterPro" id="IPR036097">
    <property type="entry name" value="HisK_dim/P_sf"/>
</dbReference>
<feature type="compositionally biased region" description="Gly residues" evidence="7">
    <location>
        <begin position="163"/>
        <end position="173"/>
    </location>
</feature>
<dbReference type="CDD" id="cd00082">
    <property type="entry name" value="HisKA"/>
    <property type="match status" value="1"/>
</dbReference>
<feature type="region of interest" description="Disordered" evidence="7">
    <location>
        <begin position="80"/>
        <end position="133"/>
    </location>
</feature>
<feature type="compositionally biased region" description="Polar residues" evidence="7">
    <location>
        <begin position="805"/>
        <end position="816"/>
    </location>
</feature>
<feature type="region of interest" description="Disordered" evidence="7">
    <location>
        <begin position="767"/>
        <end position="870"/>
    </location>
</feature>
<feature type="transmembrane region" description="Helical" evidence="8">
    <location>
        <begin position="355"/>
        <end position="373"/>
    </location>
</feature>
<dbReference type="SUPFAM" id="SSF47384">
    <property type="entry name" value="Homodimeric domain of signal transducing histidine kinase"/>
    <property type="match status" value="1"/>
</dbReference>
<dbReference type="InterPro" id="IPR011006">
    <property type="entry name" value="CheY-like_superfamily"/>
</dbReference>
<feature type="compositionally biased region" description="Polar residues" evidence="7">
    <location>
        <begin position="850"/>
        <end position="863"/>
    </location>
</feature>
<dbReference type="Gene3D" id="1.10.287.130">
    <property type="match status" value="1"/>
</dbReference>
<dbReference type="CDD" id="cd17546">
    <property type="entry name" value="REC_hyHK_CKI1_RcsC-like"/>
    <property type="match status" value="1"/>
</dbReference>
<proteinExistence type="predicted"/>
<feature type="compositionally biased region" description="Low complexity" evidence="7">
    <location>
        <begin position="1030"/>
        <end position="1044"/>
    </location>
</feature>
<dbReference type="SMART" id="SM00448">
    <property type="entry name" value="REC"/>
    <property type="match status" value="1"/>
</dbReference>
<feature type="region of interest" description="Disordered" evidence="7">
    <location>
        <begin position="1027"/>
        <end position="1049"/>
    </location>
</feature>
<feature type="modified residue" description="4-aspartylphosphate" evidence="6">
    <location>
        <position position="1090"/>
    </location>
</feature>
<dbReference type="Pfam" id="PF00512">
    <property type="entry name" value="HisKA"/>
    <property type="match status" value="1"/>
</dbReference>
<reference evidence="11 12" key="1">
    <citation type="submission" date="2021-12" db="EMBL/GenBank/DDBJ databases">
        <title>High titer production of polyol ester of fatty acids by Rhodotorula paludigena BS15 towards product separation-free biomass refinery.</title>
        <authorList>
            <person name="Mano J."/>
            <person name="Ono H."/>
            <person name="Tanaka T."/>
            <person name="Naito K."/>
            <person name="Sushida H."/>
            <person name="Ike M."/>
            <person name="Tokuyasu K."/>
            <person name="Kitaoka M."/>
        </authorList>
    </citation>
    <scope>NUCLEOTIDE SEQUENCE [LARGE SCALE GENOMIC DNA]</scope>
    <source>
        <strain evidence="11 12">BS15</strain>
    </source>
</reference>
<feature type="region of interest" description="Disordered" evidence="7">
    <location>
        <begin position="1"/>
        <end position="67"/>
    </location>
</feature>
<feature type="transmembrane region" description="Helical" evidence="8">
    <location>
        <begin position="379"/>
        <end position="399"/>
    </location>
</feature>
<dbReference type="Gene3D" id="3.30.565.10">
    <property type="entry name" value="Histidine kinase-like ATPase, C-terminal domain"/>
    <property type="match status" value="1"/>
</dbReference>
<dbReference type="GO" id="GO:0000155">
    <property type="term" value="F:phosphorelay sensor kinase activity"/>
    <property type="evidence" value="ECO:0007669"/>
    <property type="project" value="InterPro"/>
</dbReference>
<evidence type="ECO:0000256" key="2">
    <source>
        <dbReference type="ARBA" id="ARBA00012438"/>
    </source>
</evidence>
<dbReference type="SUPFAM" id="SSF55874">
    <property type="entry name" value="ATPase domain of HSP90 chaperone/DNA topoisomerase II/histidine kinase"/>
    <property type="match status" value="1"/>
</dbReference>
<dbReference type="GO" id="GO:0009927">
    <property type="term" value="F:histidine phosphotransfer kinase activity"/>
    <property type="evidence" value="ECO:0007669"/>
    <property type="project" value="TreeGrafter"/>
</dbReference>
<feature type="region of interest" description="Disordered" evidence="7">
    <location>
        <begin position="1189"/>
        <end position="1208"/>
    </location>
</feature>
<evidence type="ECO:0000259" key="10">
    <source>
        <dbReference type="PROSITE" id="PS50110"/>
    </source>
</evidence>
<dbReference type="PROSITE" id="PS50110">
    <property type="entry name" value="RESPONSE_REGULATORY"/>
    <property type="match status" value="1"/>
</dbReference>
<dbReference type="InterPro" id="IPR004358">
    <property type="entry name" value="Sig_transdc_His_kin-like_C"/>
</dbReference>
<keyword evidence="3 6" id="KW-0597">Phosphoprotein</keyword>
<evidence type="ECO:0000256" key="8">
    <source>
        <dbReference type="SAM" id="Phobius"/>
    </source>
</evidence>
<dbReference type="PROSITE" id="PS50109">
    <property type="entry name" value="HIS_KIN"/>
    <property type="match status" value="1"/>
</dbReference>
<evidence type="ECO:0000256" key="4">
    <source>
        <dbReference type="ARBA" id="ARBA00022679"/>
    </source>
</evidence>
<dbReference type="SMART" id="SM00387">
    <property type="entry name" value="HATPase_c"/>
    <property type="match status" value="1"/>
</dbReference>
<dbReference type="InterPro" id="IPR036890">
    <property type="entry name" value="HATPase_C_sf"/>
</dbReference>
<feature type="region of interest" description="Disordered" evidence="7">
    <location>
        <begin position="616"/>
        <end position="677"/>
    </location>
</feature>
<dbReference type="InterPro" id="IPR003661">
    <property type="entry name" value="HisK_dim/P_dom"/>
</dbReference>
<evidence type="ECO:0000313" key="12">
    <source>
        <dbReference type="Proteomes" id="UP001342314"/>
    </source>
</evidence>
<keyword evidence="8" id="KW-0472">Membrane</keyword>
<dbReference type="Pfam" id="PF02518">
    <property type="entry name" value="HATPase_c"/>
    <property type="match status" value="1"/>
</dbReference>
<dbReference type="PRINTS" id="PR00344">
    <property type="entry name" value="BCTRLSENSOR"/>
</dbReference>
<keyword evidence="4" id="KW-0808">Transferase</keyword>
<sequence>MSDSVARDMTVPSSPVSERPRQRRLPSSVSKHSNPDHLEDKLATGSSTPGEHSLLPPPAVAFVPPGTTNKLKVRWQKLKRRIGNGSAPSESLGDPTATTESDTGSTFAAGRRAGVLGGAGKDGEKGDEEDPGVDEVVVEQTNDYDCWKRTTIPSASASHRGNTGTGTSPGTGQIGTMPSDGSSFRQTAYEANGPVDAAIGFVRYRVWPIMSRFFAPSYHDPSVEDAYQKECWYNGKGSHIFGAMYFTVNWVLTVALIPKPWSAWNKASLWAIWPVFIVPLIALAAFDVPRRHTWLWQGLVFCAITFPAIHNPVDQYMCHFYRSNPNCGGKDFMATFYYVTALPTVALFAMGQKRLFAVIFDVIWLVIVAVLILPDRPAYVRNVVNILLFQGFILFLHYLREMADRRMYTMRAELKISFKAKQRAQQNEKRQMDAKRRFSSYIFHEVRVPLNTALLAVQNLKGLNVFNKDSENAIEYSALEGSLQMMSQVLNDVLDFSRMERGGFSSVSRPFSLHNVMRSIFVPLRLDAAARGLSLDTTLDVRIDELAVQASRGGQPIPPDMAVREGDGVVMGDEMRLRQIIGNLVSNACKFSSAGGRITIKTELIYPLESYDTPQNLPSSAELAGLEDGDDEKHGQDRERAKSHASEKTDDTLAPGETTATRLTPNRLQQHEAKTSPQTPQMLVVRFEVQDTGVGIRSSDMAESRLFSPYVQTAVGREQGGKGTGLGLSLVRQIVMLSGGRLGVRSKVGEGSTFWIEMPYALSAFPSAPPTSPRAKSGGFADVGAGRGSSMSGLGQRKDPKGDSTAVTPATDSSGASDYRFVGSLRKRSSDPTLDSINESDLASTRPRDSSVTTQLSIPTSRFSPPASPAIPNVTTPNLFVHTPTPPNVATPHLFMSGATSATSPAIFSPHFSLGGPIRPENRSHVSSASAPADVTLSPAEASSPVVSPAPLPPIAQPLAPGPATAAAVAATTSGKLEFPDGPLKVLVVDDDTLTRRLMSRMMLRLGCEVETAENGKIALDMILAPPPAGQASADGAEESSGSGTPEEIDAAERGVAVARKKPKKVGLPGPPAESVGIDAFQHYHIVFLDNQMPVCSGVQVVTKLRQLGRDDLVVGVTANALLSDQEQYLESGASFILTKPYDTFLVLEVDLRKYLLIADKRRVERKNPALRAARQAMVNASGPHFPPLNAVIGPERDDDDDDDVVVV</sequence>
<evidence type="ECO:0000256" key="7">
    <source>
        <dbReference type="SAM" id="MobiDB-lite"/>
    </source>
</evidence>
<feature type="transmembrane region" description="Helical" evidence="8">
    <location>
        <begin position="239"/>
        <end position="257"/>
    </location>
</feature>
<feature type="compositionally biased region" description="Basic and acidic residues" evidence="7">
    <location>
        <begin position="33"/>
        <end position="42"/>
    </location>
</feature>
<comment type="catalytic activity">
    <reaction evidence="1">
        <text>ATP + protein L-histidine = ADP + protein N-phospho-L-histidine.</text>
        <dbReference type="EC" id="2.7.13.3"/>
    </reaction>
</comment>
<dbReference type="InterPro" id="IPR003594">
    <property type="entry name" value="HATPase_dom"/>
</dbReference>
<dbReference type="InterPro" id="IPR005467">
    <property type="entry name" value="His_kinase_dom"/>
</dbReference>
<organism evidence="11 12">
    <name type="scientific">Rhodotorula paludigena</name>
    <dbReference type="NCBI Taxonomy" id="86838"/>
    <lineage>
        <taxon>Eukaryota</taxon>
        <taxon>Fungi</taxon>
        <taxon>Dikarya</taxon>
        <taxon>Basidiomycota</taxon>
        <taxon>Pucciniomycotina</taxon>
        <taxon>Microbotryomycetes</taxon>
        <taxon>Sporidiobolales</taxon>
        <taxon>Sporidiobolaceae</taxon>
        <taxon>Rhodotorula</taxon>
    </lineage>
</organism>
<feature type="transmembrane region" description="Helical" evidence="8">
    <location>
        <begin position="332"/>
        <end position="350"/>
    </location>
</feature>
<evidence type="ECO:0000256" key="3">
    <source>
        <dbReference type="ARBA" id="ARBA00022553"/>
    </source>
</evidence>
<keyword evidence="8" id="KW-0812">Transmembrane</keyword>
<evidence type="ECO:0000256" key="5">
    <source>
        <dbReference type="ARBA" id="ARBA00022777"/>
    </source>
</evidence>
<keyword evidence="12" id="KW-1185">Reference proteome</keyword>
<feature type="region of interest" description="Disordered" evidence="7">
    <location>
        <begin position="154"/>
        <end position="183"/>
    </location>
</feature>
<dbReference type="GO" id="GO:0005886">
    <property type="term" value="C:plasma membrane"/>
    <property type="evidence" value="ECO:0007669"/>
    <property type="project" value="TreeGrafter"/>
</dbReference>
<feature type="compositionally biased region" description="Polar residues" evidence="7">
    <location>
        <begin position="658"/>
        <end position="668"/>
    </location>
</feature>
<evidence type="ECO:0000256" key="1">
    <source>
        <dbReference type="ARBA" id="ARBA00000085"/>
    </source>
</evidence>
<dbReference type="InterPro" id="IPR001789">
    <property type="entry name" value="Sig_transdc_resp-reg_receiver"/>
</dbReference>
<dbReference type="Pfam" id="PF00072">
    <property type="entry name" value="Response_reg"/>
    <property type="match status" value="1"/>
</dbReference>
<dbReference type="Gene3D" id="3.40.50.2300">
    <property type="match status" value="1"/>
</dbReference>
<evidence type="ECO:0000313" key="11">
    <source>
        <dbReference type="EMBL" id="GJN88952.1"/>
    </source>
</evidence>
<accession>A0AAV5GHW8</accession>
<dbReference type="EC" id="2.7.13.3" evidence="2"/>
<protein>
    <recommendedName>
        <fullName evidence="2">histidine kinase</fullName>
        <ecNumber evidence="2">2.7.13.3</ecNumber>
    </recommendedName>
</protein>
<evidence type="ECO:0000256" key="6">
    <source>
        <dbReference type="PROSITE-ProRule" id="PRU00169"/>
    </source>
</evidence>
<feature type="domain" description="Response regulatory" evidence="10">
    <location>
        <begin position="985"/>
        <end position="1155"/>
    </location>
</feature>
<dbReference type="SMART" id="SM00388">
    <property type="entry name" value="HisKA"/>
    <property type="match status" value="1"/>
</dbReference>
<dbReference type="EMBL" id="BQKY01000004">
    <property type="protein sequence ID" value="GJN88952.1"/>
    <property type="molecule type" value="Genomic_DNA"/>
</dbReference>
<feature type="transmembrane region" description="Helical" evidence="8">
    <location>
        <begin position="293"/>
        <end position="312"/>
    </location>
</feature>